<dbReference type="Pfam" id="PF02368">
    <property type="entry name" value="Big_2"/>
    <property type="match status" value="1"/>
</dbReference>
<dbReference type="Gene3D" id="3.30.2080.10">
    <property type="entry name" value="GH92 mannosidase domain"/>
    <property type="match status" value="1"/>
</dbReference>
<feature type="chain" id="PRO_5039518132" evidence="2">
    <location>
        <begin position="34"/>
        <end position="1093"/>
    </location>
</feature>
<dbReference type="GO" id="GO:0005829">
    <property type="term" value="C:cytosol"/>
    <property type="evidence" value="ECO:0007669"/>
    <property type="project" value="TreeGrafter"/>
</dbReference>
<dbReference type="GO" id="GO:0000224">
    <property type="term" value="F:peptide-N4-(N-acetyl-beta-glucosaminyl)asparagine amidase activity"/>
    <property type="evidence" value="ECO:0007669"/>
    <property type="project" value="TreeGrafter"/>
</dbReference>
<sequence>MSQRPARALRPALAVVGAVALAAVGGSASLAAAAPPGATSSATATPHLAGRYSDYVNPIIGTSGYVDTFPGPDVPFGMVQLGPDTSPDRPAGGGYEYTDKDLRGFSLSHVSGPGCGAGGDLPMLPVSGDVGSDPGSLVQPFSHTGEVAKAGFYQVTTGTGAAAVTSRMSTTTRAGISQFAFPSGADGHLVLKLTDSATPVDGTTGAVIGDREVIASVTTGHFCGQSPTVEDDYTIHVDLRFQQPFTASHVTGKSANGGPGTIVLDFPAGTTVTAKAGVSYTSDANAALNLATEIPGWNLAAVREAARSAWDAQLGKIEVGGGTKDQQVQFYTALYHALLHPNTFSDVNGQYPGFDGTVHTTDPGHVEYATFSGWDTYRSQAQLEAVVAPQQMSDTVRSMLHQYEQMGQLPKWAFNNGESYVMVGDPADGIIADAYAFGARDFDVQEALAAMVTEATQKNDVRPGQQVRDVKGYLPDDGSYGCCNFYGSASTLLEYDSADYAIASLARSLGNDSVYQRFATRSQDWQNIFNPATGYVQAKLADGTWAPGFTPGTSTGMVEGSASQYTPMVPHNLAALIAGKGGPVKYESFLDSLFTSIDHPGPLNADLSNEPSIEIPWEYDYVGAPWKTQQVVREAQQKLYFNAPVGSFGNDDLGAMSSWYVWSNLGMYPETPGTDTLVLGSPVFPTATVHLASGKALTVTAPRASTGTPYVQSLTLNGSAWDKPWVPGSRVLQGANLAFDLGSTPNKAWGSDLSKAPPSDPTGQQDAFVAASPSDVILQPGGTTKATVTVTNLAGRERTVRWTATAQSGVTVSPRSGSITVPAHGSASATATLTAAGDADGRYTVTFAFTSGRTVLPTSSVQVAVAPAGDIWPYYTNAGITDDAHTGAASFDGGGWSYSAQALAAAGVTPGSTVTADGVHYTWPDVPVATPDNIEESGQTIPLKVPAGASTIGLLGSASNAGSSGAGGTVTVHYTDGTSSTFDAFFSDWTLGGGGGTPVPGDTTAVTTAYRNSSGGRDPVKTYVFSVSAPLDAGKTVASITLPQAQGGDAHVFAIGFDTTGASSQAPSTPQHGVAAREVAPTPAHVVPTPTRR</sequence>
<keyword evidence="7" id="KW-1185">Reference proteome</keyword>
<dbReference type="InterPro" id="IPR050883">
    <property type="entry name" value="PNGase"/>
</dbReference>
<evidence type="ECO:0000256" key="2">
    <source>
        <dbReference type="SAM" id="SignalP"/>
    </source>
</evidence>
<proteinExistence type="predicted"/>
<dbReference type="GO" id="GO:0006516">
    <property type="term" value="P:glycoprotein catabolic process"/>
    <property type="evidence" value="ECO:0007669"/>
    <property type="project" value="TreeGrafter"/>
</dbReference>
<accession>A0A542DYC5</accession>
<dbReference type="GO" id="GO:0005975">
    <property type="term" value="P:carbohydrate metabolic process"/>
    <property type="evidence" value="ECO:0007669"/>
    <property type="project" value="InterPro"/>
</dbReference>
<feature type="region of interest" description="Disordered" evidence="1">
    <location>
        <begin position="1062"/>
        <end position="1093"/>
    </location>
</feature>
<protein>
    <submittedName>
        <fullName evidence="6">Putative alpha-1,2-mannosidase</fullName>
    </submittedName>
</protein>
<dbReference type="Pfam" id="PF17678">
    <property type="entry name" value="Glyco_hydro_92N"/>
    <property type="match status" value="1"/>
</dbReference>
<dbReference type="InterPro" id="IPR012939">
    <property type="entry name" value="Glyco_hydro_92"/>
</dbReference>
<dbReference type="Proteomes" id="UP000317893">
    <property type="component" value="Unassembled WGS sequence"/>
</dbReference>
<dbReference type="Gene3D" id="2.70.98.10">
    <property type="match status" value="1"/>
</dbReference>
<feature type="domain" description="Glycosyl hydrolase family 92 N-terminal" evidence="5">
    <location>
        <begin position="55"/>
        <end position="279"/>
    </location>
</feature>
<gene>
    <name evidence="6" type="ORF">FB458_1184</name>
</gene>
<dbReference type="GO" id="GO:0030246">
    <property type="term" value="F:carbohydrate binding"/>
    <property type="evidence" value="ECO:0007669"/>
    <property type="project" value="InterPro"/>
</dbReference>
<dbReference type="InterPro" id="IPR008928">
    <property type="entry name" value="6-hairpin_glycosidase_sf"/>
</dbReference>
<dbReference type="NCBIfam" id="TIGR01180">
    <property type="entry name" value="aman2_put"/>
    <property type="match status" value="1"/>
</dbReference>
<evidence type="ECO:0000256" key="1">
    <source>
        <dbReference type="SAM" id="MobiDB-lite"/>
    </source>
</evidence>
<dbReference type="EMBL" id="VFMN01000001">
    <property type="protein sequence ID" value="TQJ08102.1"/>
    <property type="molecule type" value="Genomic_DNA"/>
</dbReference>
<evidence type="ECO:0000313" key="7">
    <source>
        <dbReference type="Proteomes" id="UP000317893"/>
    </source>
</evidence>
<evidence type="ECO:0000259" key="5">
    <source>
        <dbReference type="Pfam" id="PF17678"/>
    </source>
</evidence>
<dbReference type="RefSeq" id="WP_211355945.1">
    <property type="nucleotide sequence ID" value="NZ_BAAAPR010000002.1"/>
</dbReference>
<evidence type="ECO:0000313" key="6">
    <source>
        <dbReference type="EMBL" id="TQJ08102.1"/>
    </source>
</evidence>
<dbReference type="InterPro" id="IPR005887">
    <property type="entry name" value="GH92_a_mannosidase_put"/>
</dbReference>
<evidence type="ECO:0000259" key="3">
    <source>
        <dbReference type="Pfam" id="PF02368"/>
    </source>
</evidence>
<dbReference type="InterPro" id="IPR041371">
    <property type="entry name" value="GH92_N"/>
</dbReference>
<dbReference type="FunFam" id="3.30.2080.10:FF:000001">
    <property type="entry name" value="Alpha-1,2-mannosidase subfamily"/>
    <property type="match status" value="1"/>
</dbReference>
<name>A0A542DYC5_9MICO</name>
<dbReference type="InterPro" id="IPR003343">
    <property type="entry name" value="Big_2"/>
</dbReference>
<keyword evidence="2" id="KW-0732">Signal</keyword>
<dbReference type="Gene3D" id="1.20.1610.10">
    <property type="entry name" value="alpha-1,2-mannosidases domains"/>
    <property type="match status" value="1"/>
</dbReference>
<feature type="domain" description="Glycosyl hydrolase family 92" evidence="4">
    <location>
        <begin position="285"/>
        <end position="742"/>
    </location>
</feature>
<dbReference type="PANTHER" id="PTHR12143:SF39">
    <property type="entry name" value="SECRETED PROTEIN"/>
    <property type="match status" value="1"/>
</dbReference>
<organism evidence="6 7">
    <name type="scientific">Lapillicoccus jejuensis</name>
    <dbReference type="NCBI Taxonomy" id="402171"/>
    <lineage>
        <taxon>Bacteria</taxon>
        <taxon>Bacillati</taxon>
        <taxon>Actinomycetota</taxon>
        <taxon>Actinomycetes</taxon>
        <taxon>Micrococcales</taxon>
        <taxon>Intrasporangiaceae</taxon>
        <taxon>Lapillicoccus</taxon>
    </lineage>
</organism>
<feature type="compositionally biased region" description="Polar residues" evidence="1">
    <location>
        <begin position="1062"/>
        <end position="1071"/>
    </location>
</feature>
<evidence type="ECO:0000259" key="4">
    <source>
        <dbReference type="Pfam" id="PF07971"/>
    </source>
</evidence>
<dbReference type="AlphaFoldDB" id="A0A542DYC5"/>
<dbReference type="Gene3D" id="1.20.1050.60">
    <property type="entry name" value="alpha-1,2-mannosidase"/>
    <property type="match status" value="1"/>
</dbReference>
<comment type="caution">
    <text evidence="6">The sequence shown here is derived from an EMBL/GenBank/DDBJ whole genome shotgun (WGS) entry which is preliminary data.</text>
</comment>
<dbReference type="SUPFAM" id="SSF48208">
    <property type="entry name" value="Six-hairpin glycosidases"/>
    <property type="match status" value="1"/>
</dbReference>
<dbReference type="PANTHER" id="PTHR12143">
    <property type="entry name" value="PEPTIDE N-GLYCANASE PNGASE -RELATED"/>
    <property type="match status" value="1"/>
</dbReference>
<feature type="domain" description="BIG2" evidence="3">
    <location>
        <begin position="769"/>
        <end position="835"/>
    </location>
</feature>
<feature type="compositionally biased region" description="Low complexity" evidence="1">
    <location>
        <begin position="1079"/>
        <end position="1093"/>
    </location>
</feature>
<reference evidence="6 7" key="1">
    <citation type="submission" date="2019-06" db="EMBL/GenBank/DDBJ databases">
        <title>Sequencing the genomes of 1000 actinobacteria strains.</title>
        <authorList>
            <person name="Klenk H.-P."/>
        </authorList>
    </citation>
    <scope>NUCLEOTIDE SEQUENCE [LARGE SCALE GENOMIC DNA]</scope>
    <source>
        <strain evidence="6 7">DSM 18607</strain>
    </source>
</reference>
<feature type="signal peptide" evidence="2">
    <location>
        <begin position="1"/>
        <end position="33"/>
    </location>
</feature>
<dbReference type="Pfam" id="PF07971">
    <property type="entry name" value="Glyco_hydro_92"/>
    <property type="match status" value="1"/>
</dbReference>
<dbReference type="InterPro" id="IPR014718">
    <property type="entry name" value="GH-type_carb-bd"/>
</dbReference>